<dbReference type="SUPFAM" id="SSF56672">
    <property type="entry name" value="DNA/RNA polymerases"/>
    <property type="match status" value="1"/>
</dbReference>
<reference evidence="5 6" key="1">
    <citation type="submission" date="2018-08" db="EMBL/GenBank/DDBJ databases">
        <title>A genome reference for cultivated species of the human gut microbiota.</title>
        <authorList>
            <person name="Zou Y."/>
            <person name="Xue W."/>
            <person name="Luo G."/>
        </authorList>
    </citation>
    <scope>NUCLEOTIDE SEQUENCE [LARGE SCALE GENOMIC DNA]</scope>
    <source>
        <strain evidence="3 5">AF14-7</strain>
        <strain evidence="4 6">AF39-6AC</strain>
    </source>
</reference>
<evidence type="ECO:0000313" key="6">
    <source>
        <dbReference type="Proteomes" id="UP000284417"/>
    </source>
</evidence>
<keyword evidence="3" id="KW-0808">Transferase</keyword>
<dbReference type="InterPro" id="IPR013597">
    <property type="entry name" value="Mat_intron_G2"/>
</dbReference>
<name>A0A412VCK6_9BACE</name>
<dbReference type="Pfam" id="PF00078">
    <property type="entry name" value="RVT_1"/>
    <property type="match status" value="1"/>
</dbReference>
<dbReference type="InterPro" id="IPR043128">
    <property type="entry name" value="Rev_trsase/Diguanyl_cyclase"/>
</dbReference>
<evidence type="ECO:0000259" key="2">
    <source>
        <dbReference type="PROSITE" id="PS50878"/>
    </source>
</evidence>
<sequence>MEKQQRSEAQAKCASSAERKTVWKGIDFARCERRVRKLQVRIAKAQKEGRYNKVTALQHLLVTSFEAKGLAVRKVTSNKGKRTAGADHVLWDTDAKKINAVSSLKRRGYKALPLKRVNIPKKNGKMRPLGIPTMKDRAMQALYLMALEPIAETTADANSYGFRKFRSAADAMDALHRWLSKDCSPQWILEGDIKGCFDHISHQWLLDNVRIDKHILEKWLKSGVVFNKLLQPTVEGTPQGGIISPTLANMTLDGMERMLKEKYKVSYIDGKLYHPKVNCVRYADDFIITADKREILEETKCMLIEFLGKRGLTLSEEKTLITHISEGFDFLGFNVRKYNGTLLIKPSPKSQKRFTEKLHEVVFKKNKAVAQQKLIEDLNPVLRGWGNYYSSVVSKTTFSKIDHILTNQLKRWSYRRHTNKSREWIKNKYFIKVGNRDWIFGFKYKDCEKGAIFTLMKLADIPIRRHVKVKCEANPYDPTWDAYFLKRMQKRNRSRTSRKGTLSETVACKGADEPI</sequence>
<dbReference type="InterPro" id="IPR000477">
    <property type="entry name" value="RT_dom"/>
</dbReference>
<dbReference type="Pfam" id="PF13655">
    <property type="entry name" value="RVT_N"/>
    <property type="match status" value="1"/>
</dbReference>
<comment type="similarity">
    <text evidence="1">Belongs to the bacterial reverse transcriptase family.</text>
</comment>
<dbReference type="PROSITE" id="PS50878">
    <property type="entry name" value="RT_POL"/>
    <property type="match status" value="1"/>
</dbReference>
<dbReference type="Proteomes" id="UP000283369">
    <property type="component" value="Unassembled WGS sequence"/>
</dbReference>
<dbReference type="GO" id="GO:0003964">
    <property type="term" value="F:RNA-directed DNA polymerase activity"/>
    <property type="evidence" value="ECO:0007669"/>
    <property type="project" value="UniProtKB-KW"/>
</dbReference>
<keyword evidence="3" id="KW-0695">RNA-directed DNA polymerase</keyword>
<dbReference type="EMBL" id="QROC01000080">
    <property type="protein sequence ID" value="RHK87840.1"/>
    <property type="molecule type" value="Genomic_DNA"/>
</dbReference>
<dbReference type="PANTHER" id="PTHR34047">
    <property type="entry name" value="NUCLEAR INTRON MATURASE 1, MITOCHONDRIAL-RELATED"/>
    <property type="match status" value="1"/>
</dbReference>
<keyword evidence="3" id="KW-0548">Nucleotidyltransferase</keyword>
<evidence type="ECO:0000313" key="4">
    <source>
        <dbReference type="EMBL" id="RHK87840.1"/>
    </source>
</evidence>
<dbReference type="Gene3D" id="3.30.70.270">
    <property type="match status" value="1"/>
</dbReference>
<comment type="caution">
    <text evidence="3">The sequence shown here is derived from an EMBL/GenBank/DDBJ whole genome shotgun (WGS) entry which is preliminary data.</text>
</comment>
<dbReference type="PANTHER" id="PTHR34047:SF10">
    <property type="entry name" value="GROUP II INTRON-ASSOCIATED OPEN READING FRAME"/>
    <property type="match status" value="1"/>
</dbReference>
<organism evidence="3 5">
    <name type="scientific">Bacteroides xylanisolvens</name>
    <dbReference type="NCBI Taxonomy" id="371601"/>
    <lineage>
        <taxon>Bacteria</taxon>
        <taxon>Pseudomonadati</taxon>
        <taxon>Bacteroidota</taxon>
        <taxon>Bacteroidia</taxon>
        <taxon>Bacteroidales</taxon>
        <taxon>Bacteroidaceae</taxon>
        <taxon>Bacteroides</taxon>
    </lineage>
</organism>
<dbReference type="RefSeq" id="WP_083444251.1">
    <property type="nucleotide sequence ID" value="NZ_JAQCUV010000151.1"/>
</dbReference>
<feature type="domain" description="Reverse transcriptase" evidence="2">
    <location>
        <begin position="100"/>
        <end position="335"/>
    </location>
</feature>
<dbReference type="InterPro" id="IPR025960">
    <property type="entry name" value="RVT_N"/>
</dbReference>
<dbReference type="Proteomes" id="UP000284417">
    <property type="component" value="Unassembled WGS sequence"/>
</dbReference>
<gene>
    <name evidence="3" type="primary">ltrA</name>
    <name evidence="4" type="ORF">DW042_24385</name>
    <name evidence="3" type="ORF">DWW25_25825</name>
</gene>
<evidence type="ECO:0000313" key="5">
    <source>
        <dbReference type="Proteomes" id="UP000283369"/>
    </source>
</evidence>
<dbReference type="CDD" id="cd01651">
    <property type="entry name" value="RT_G2_intron"/>
    <property type="match status" value="1"/>
</dbReference>
<dbReference type="InterPro" id="IPR051083">
    <property type="entry name" value="GrpII_Intron_Splice-Mob/Def"/>
</dbReference>
<dbReference type="EC" id="2.7.7.49" evidence="3"/>
<dbReference type="AlphaFoldDB" id="A0A412VCK6"/>
<accession>A0A412VCK6</accession>
<dbReference type="InterPro" id="IPR030931">
    <property type="entry name" value="Group_II_RT_mat"/>
</dbReference>
<dbReference type="EMBL" id="QRYV01000132">
    <property type="protein sequence ID" value="RGV02931.1"/>
    <property type="molecule type" value="Genomic_DNA"/>
</dbReference>
<dbReference type="NCBIfam" id="TIGR04416">
    <property type="entry name" value="group_II_RT_mat"/>
    <property type="match status" value="1"/>
</dbReference>
<proteinExistence type="inferred from homology"/>
<dbReference type="Pfam" id="PF08388">
    <property type="entry name" value="GIIM"/>
    <property type="match status" value="1"/>
</dbReference>
<dbReference type="InterPro" id="IPR043502">
    <property type="entry name" value="DNA/RNA_pol_sf"/>
</dbReference>
<evidence type="ECO:0000256" key="1">
    <source>
        <dbReference type="ARBA" id="ARBA00034120"/>
    </source>
</evidence>
<protein>
    <submittedName>
        <fullName evidence="3">Group II intron reverse transcriptase/maturase</fullName>
        <ecNumber evidence="3">2.7.7.49</ecNumber>
    </submittedName>
</protein>
<evidence type="ECO:0000313" key="3">
    <source>
        <dbReference type="EMBL" id="RGV02931.1"/>
    </source>
</evidence>